<dbReference type="InterPro" id="IPR015424">
    <property type="entry name" value="PyrdxlP-dep_Trfase"/>
</dbReference>
<name>A0A9X2YR43_9MYCO</name>
<dbReference type="SUPFAM" id="SSF53383">
    <property type="entry name" value="PLP-dependent transferases"/>
    <property type="match status" value="1"/>
</dbReference>
<sequence length="363" mass="39698">MDWRIKQVQPQFDDDEIAALCGTVERGWLTEGPCAEQFLAEIKQCTGSRYAVLAPNGTLGLFLSLLALDLPPGGEILIPSFTFFASASAAIFAGLHPVFVDVDPITFNLDVDALDRHVTDRTVAVMPVHIYGHSAQADRIQDFAESRGLRVIEDAAQAYGVHYRGRHAGTWGDVGVISFFADKTVTTGEGGVVLTRDEALYDRLRLLRNQGRLSSGTFVHDALGMNFRVTDLQCAVGLGQLRKLPAIAGAKRRNHARYVANLSEVTGITVMGVERGSDHIPFRFAMRSDRRDAVVAAVEAAGVQTRTFFYPLHRQPALRKYARGALPVCEQLFSEGICLPVHDGLTPSDIDSITDIVRRVHAA</sequence>
<keyword evidence="5" id="KW-0032">Aminotransferase</keyword>
<dbReference type="RefSeq" id="WP_264014036.1">
    <property type="nucleotide sequence ID" value="NZ_JACKSJ010000148.1"/>
</dbReference>
<dbReference type="Pfam" id="PF01041">
    <property type="entry name" value="DegT_DnrJ_EryC1"/>
    <property type="match status" value="1"/>
</dbReference>
<evidence type="ECO:0000256" key="4">
    <source>
        <dbReference type="RuleBase" id="RU004508"/>
    </source>
</evidence>
<dbReference type="GO" id="GO:0030170">
    <property type="term" value="F:pyridoxal phosphate binding"/>
    <property type="evidence" value="ECO:0007669"/>
    <property type="project" value="TreeGrafter"/>
</dbReference>
<comment type="caution">
    <text evidence="5">The sequence shown here is derived from an EMBL/GenBank/DDBJ whole genome shotgun (WGS) entry which is preliminary data.</text>
</comment>
<reference evidence="5" key="1">
    <citation type="submission" date="2020-07" db="EMBL/GenBank/DDBJ databases">
        <authorList>
            <person name="Pettersson B.M.F."/>
            <person name="Behra P.R.K."/>
            <person name="Ramesh M."/>
            <person name="Das S."/>
            <person name="Dasgupta S."/>
            <person name="Kirsebom L.A."/>
        </authorList>
    </citation>
    <scope>NUCLEOTIDE SEQUENCE</scope>
    <source>
        <strain evidence="5">DSM 44615</strain>
    </source>
</reference>
<evidence type="ECO:0000256" key="1">
    <source>
        <dbReference type="ARBA" id="ARBA00001933"/>
    </source>
</evidence>
<dbReference type="GO" id="GO:0000271">
    <property type="term" value="P:polysaccharide biosynthetic process"/>
    <property type="evidence" value="ECO:0007669"/>
    <property type="project" value="TreeGrafter"/>
</dbReference>
<reference evidence="5" key="2">
    <citation type="journal article" date="2022" name="BMC Genomics">
        <title>Comparative genome analysis of mycobacteria focusing on tRNA and non-coding RNA.</title>
        <authorList>
            <person name="Behra P.R.K."/>
            <person name="Pettersson B.M.F."/>
            <person name="Ramesh M."/>
            <person name="Das S."/>
            <person name="Dasgupta S."/>
            <person name="Kirsebom L.A."/>
        </authorList>
    </citation>
    <scope>NUCLEOTIDE SEQUENCE</scope>
    <source>
        <strain evidence="5">DSM 44615</strain>
    </source>
</reference>
<dbReference type="Gene3D" id="3.40.640.10">
    <property type="entry name" value="Type I PLP-dependent aspartate aminotransferase-like (Major domain)"/>
    <property type="match status" value="1"/>
</dbReference>
<evidence type="ECO:0000256" key="2">
    <source>
        <dbReference type="PIRSR" id="PIRSR000390-1"/>
    </source>
</evidence>
<feature type="active site" description="Proton acceptor" evidence="2">
    <location>
        <position position="183"/>
    </location>
</feature>
<accession>A0A9X2YR43</accession>
<keyword evidence="6" id="KW-1185">Reference proteome</keyword>
<dbReference type="CDD" id="cd00616">
    <property type="entry name" value="AHBA_syn"/>
    <property type="match status" value="1"/>
</dbReference>
<dbReference type="AlphaFoldDB" id="A0A9X2YR43"/>
<protein>
    <submittedName>
        <fullName evidence="5">DegT/DnrJ/EryC1/StrS family aminotransferase</fullName>
    </submittedName>
</protein>
<dbReference type="InterPro" id="IPR015421">
    <property type="entry name" value="PyrdxlP-dep_Trfase_major"/>
</dbReference>
<dbReference type="Gene3D" id="3.90.1150.10">
    <property type="entry name" value="Aspartate Aminotransferase, domain 1"/>
    <property type="match status" value="1"/>
</dbReference>
<dbReference type="InterPro" id="IPR000653">
    <property type="entry name" value="DegT/StrS_aminotransferase"/>
</dbReference>
<dbReference type="GO" id="GO:0008483">
    <property type="term" value="F:transaminase activity"/>
    <property type="evidence" value="ECO:0007669"/>
    <property type="project" value="UniProtKB-KW"/>
</dbReference>
<evidence type="ECO:0000256" key="3">
    <source>
        <dbReference type="PIRSR" id="PIRSR000390-2"/>
    </source>
</evidence>
<dbReference type="PANTHER" id="PTHR30244">
    <property type="entry name" value="TRANSAMINASE"/>
    <property type="match status" value="1"/>
</dbReference>
<dbReference type="PIRSF" id="PIRSF000390">
    <property type="entry name" value="PLP_StrS"/>
    <property type="match status" value="1"/>
</dbReference>
<proteinExistence type="inferred from homology"/>
<keyword evidence="3 4" id="KW-0663">Pyridoxal phosphate</keyword>
<comment type="similarity">
    <text evidence="4">Belongs to the DegT/DnrJ/EryC1 family.</text>
</comment>
<evidence type="ECO:0000313" key="6">
    <source>
        <dbReference type="Proteomes" id="UP001140293"/>
    </source>
</evidence>
<evidence type="ECO:0000313" key="5">
    <source>
        <dbReference type="EMBL" id="MCV7171861.1"/>
    </source>
</evidence>
<dbReference type="PANTHER" id="PTHR30244:SF34">
    <property type="entry name" value="DTDP-4-AMINO-4,6-DIDEOXYGALACTOSE TRANSAMINASE"/>
    <property type="match status" value="1"/>
</dbReference>
<gene>
    <name evidence="5" type="ORF">H7I41_18260</name>
</gene>
<keyword evidence="5" id="KW-0808">Transferase</keyword>
<feature type="modified residue" description="N6-(pyridoxal phosphate)lysine" evidence="3">
    <location>
        <position position="183"/>
    </location>
</feature>
<dbReference type="InterPro" id="IPR015422">
    <property type="entry name" value="PyrdxlP-dep_Trfase_small"/>
</dbReference>
<dbReference type="EMBL" id="JACKSJ010000148">
    <property type="protein sequence ID" value="MCV7171861.1"/>
    <property type="molecule type" value="Genomic_DNA"/>
</dbReference>
<organism evidence="5 6">
    <name type="scientific">[Mycobacterium] manitobense</name>
    <dbReference type="NCBI Taxonomy" id="190147"/>
    <lineage>
        <taxon>Bacteria</taxon>
        <taxon>Bacillati</taxon>
        <taxon>Actinomycetota</taxon>
        <taxon>Actinomycetes</taxon>
        <taxon>Mycobacteriales</taxon>
        <taxon>Mycobacteriaceae</taxon>
        <taxon>Mycolicibacterium</taxon>
    </lineage>
</organism>
<dbReference type="Proteomes" id="UP001140293">
    <property type="component" value="Unassembled WGS sequence"/>
</dbReference>
<comment type="cofactor">
    <cofactor evidence="1">
        <name>pyridoxal 5'-phosphate</name>
        <dbReference type="ChEBI" id="CHEBI:597326"/>
    </cofactor>
</comment>